<proteinExistence type="predicted"/>
<evidence type="ECO:0000313" key="2">
    <source>
        <dbReference type="Proteomes" id="UP001518680"/>
    </source>
</evidence>
<reference evidence="1 2" key="1">
    <citation type="submission" date="2021-01" db="EMBL/GenBank/DDBJ databases">
        <title>Complete genome sequences of Corynebacterium macginleyi strains isolated from infectious keratitis.</title>
        <authorList>
            <person name="Sagerfors S."/>
            <person name="Poehlein A."/>
            <person name="Soderquist B."/>
            <person name="Bruggemann H."/>
        </authorList>
    </citation>
    <scope>NUCLEOTIDE SEQUENCE [LARGE SCALE GENOMIC DNA]</scope>
    <source>
        <strain evidence="1 2">12T220</strain>
    </source>
</reference>
<name>A0ABS1Y8B8_9CORY</name>
<accession>A0ABS1Y8B8</accession>
<sequence>MLYKNRSGTQAILVVNALSRTWDFPNYLSEVKAQIRSGHTTLGEIVSEADLEKSFEENAVPDSLFETTVENFEDFLIERRSLMAKKMKEYYFSL</sequence>
<dbReference type="Proteomes" id="UP001518680">
    <property type="component" value="Unassembled WGS sequence"/>
</dbReference>
<protein>
    <submittedName>
        <fullName evidence="1">Uncharacterized protein</fullName>
    </submittedName>
</protein>
<evidence type="ECO:0000313" key="1">
    <source>
        <dbReference type="EMBL" id="MBM0244637.1"/>
    </source>
</evidence>
<dbReference type="RefSeq" id="WP_200436664.1">
    <property type="nucleotide sequence ID" value="NZ_CP068292.1"/>
</dbReference>
<organism evidence="1 2">
    <name type="scientific">Corynebacterium macginleyi</name>
    <dbReference type="NCBI Taxonomy" id="38290"/>
    <lineage>
        <taxon>Bacteria</taxon>
        <taxon>Bacillati</taxon>
        <taxon>Actinomycetota</taxon>
        <taxon>Actinomycetes</taxon>
        <taxon>Mycobacteriales</taxon>
        <taxon>Corynebacteriaceae</taxon>
        <taxon>Corynebacterium</taxon>
    </lineage>
</organism>
<keyword evidence="2" id="KW-1185">Reference proteome</keyword>
<gene>
    <name evidence="1" type="ORF">GWO63_010395</name>
</gene>
<dbReference type="EMBL" id="JAACBX020000002">
    <property type="protein sequence ID" value="MBM0244637.1"/>
    <property type="molecule type" value="Genomic_DNA"/>
</dbReference>
<comment type="caution">
    <text evidence="1">The sequence shown here is derived from an EMBL/GenBank/DDBJ whole genome shotgun (WGS) entry which is preliminary data.</text>
</comment>